<dbReference type="AlphaFoldDB" id="A0A1E7WF85"/>
<keyword evidence="7" id="KW-0653">Protein transport</keyword>
<evidence type="ECO:0000256" key="7">
    <source>
        <dbReference type="ARBA" id="ARBA00022927"/>
    </source>
</evidence>
<sequence length="430" mass="46493">MAQTTAPAIDQTRCDKAPYPALEQAAGHTGKSLLRLLIGENGQVRESAVMSSSGYPVLDLAAQEALERCIFHPATENGKPVADWVEIPYAWLLDNTSPEQLQQQLAQWRAGAERGEAQSRFELGRALFDGLGIARDEDQGKKLLRLAAGQGLASAQDKMADILMEESRENKGAAQEAVAWMRKAAAQNNSHAQMGLAMLMMRAGQHNAGDAWLERAISNNHPHAMAYRGAELLDSDAPGDIQRAIELLAKAVELGAPLASYDLGAAYAQGHGVVRDDKQAARLYSEAAANGSRLAKVALAQLYETGQGVLKLPARARRLRQEASADPASGLAPEPVSTSAASTPLWHTCNWPRWPREALRKGQQGTVKLALLIDEDGVVRDAKVLASSGHPLLDQAASDGVKRCLFKPYAEQGKPMPTWTSVQYRWQIES</sequence>
<evidence type="ECO:0000313" key="13">
    <source>
        <dbReference type="Proteomes" id="UP000175989"/>
    </source>
</evidence>
<feature type="region of interest" description="Disordered" evidence="10">
    <location>
        <begin position="321"/>
        <end position="343"/>
    </location>
</feature>
<keyword evidence="9" id="KW-0472">Membrane</keyword>
<dbReference type="GO" id="GO:0031992">
    <property type="term" value="F:energy transducer activity"/>
    <property type="evidence" value="ECO:0007669"/>
    <property type="project" value="TreeGrafter"/>
</dbReference>
<dbReference type="PANTHER" id="PTHR33446:SF2">
    <property type="entry name" value="PROTEIN TONB"/>
    <property type="match status" value="1"/>
</dbReference>
<dbReference type="Proteomes" id="UP000175989">
    <property type="component" value="Unassembled WGS sequence"/>
</dbReference>
<evidence type="ECO:0000256" key="4">
    <source>
        <dbReference type="ARBA" id="ARBA00022475"/>
    </source>
</evidence>
<evidence type="ECO:0000313" key="12">
    <source>
        <dbReference type="EMBL" id="OEZ97007.1"/>
    </source>
</evidence>
<evidence type="ECO:0000256" key="10">
    <source>
        <dbReference type="SAM" id="MobiDB-lite"/>
    </source>
</evidence>
<dbReference type="InterPro" id="IPR011990">
    <property type="entry name" value="TPR-like_helical_dom_sf"/>
</dbReference>
<dbReference type="NCBIfam" id="TIGR01352">
    <property type="entry name" value="tonB_Cterm"/>
    <property type="match status" value="2"/>
</dbReference>
<name>A0A1E7WF85_9BURK</name>
<evidence type="ECO:0000256" key="3">
    <source>
        <dbReference type="ARBA" id="ARBA00022448"/>
    </source>
</evidence>
<evidence type="ECO:0000259" key="11">
    <source>
        <dbReference type="PROSITE" id="PS52015"/>
    </source>
</evidence>
<dbReference type="InterPro" id="IPR051045">
    <property type="entry name" value="TonB-dependent_transducer"/>
</dbReference>
<protein>
    <submittedName>
        <fullName evidence="12">Gram-negative bacterial tonB protein</fullName>
    </submittedName>
</protein>
<evidence type="ECO:0000256" key="1">
    <source>
        <dbReference type="ARBA" id="ARBA00004383"/>
    </source>
</evidence>
<keyword evidence="6" id="KW-0812">Transmembrane</keyword>
<comment type="caution">
    <text evidence="12">The sequence shown here is derived from an EMBL/GenBank/DDBJ whole genome shotgun (WGS) entry which is preliminary data.</text>
</comment>
<comment type="subcellular location">
    <subcellularLocation>
        <location evidence="1">Cell inner membrane</location>
        <topology evidence="1">Single-pass membrane protein</topology>
        <orientation evidence="1">Periplasmic side</orientation>
    </subcellularLocation>
</comment>
<gene>
    <name evidence="12" type="ORF">DUPY_37530</name>
</gene>
<organism evidence="12 13">
    <name type="scientific">Duganella phyllosphaerae</name>
    <dbReference type="NCBI Taxonomy" id="762836"/>
    <lineage>
        <taxon>Bacteria</taxon>
        <taxon>Pseudomonadati</taxon>
        <taxon>Pseudomonadota</taxon>
        <taxon>Betaproteobacteria</taxon>
        <taxon>Burkholderiales</taxon>
        <taxon>Oxalobacteraceae</taxon>
        <taxon>Telluria group</taxon>
        <taxon>Duganella</taxon>
    </lineage>
</organism>
<evidence type="ECO:0000256" key="6">
    <source>
        <dbReference type="ARBA" id="ARBA00022692"/>
    </source>
</evidence>
<dbReference type="Gene3D" id="1.25.40.10">
    <property type="entry name" value="Tetratricopeptide repeat domain"/>
    <property type="match status" value="1"/>
</dbReference>
<evidence type="ECO:0000256" key="5">
    <source>
        <dbReference type="ARBA" id="ARBA00022519"/>
    </source>
</evidence>
<dbReference type="GO" id="GO:0098797">
    <property type="term" value="C:plasma membrane protein complex"/>
    <property type="evidence" value="ECO:0007669"/>
    <property type="project" value="TreeGrafter"/>
</dbReference>
<dbReference type="InterPro" id="IPR037682">
    <property type="entry name" value="TonB_C"/>
</dbReference>
<dbReference type="SUPFAM" id="SSF74653">
    <property type="entry name" value="TolA/TonB C-terminal domain"/>
    <property type="match status" value="2"/>
</dbReference>
<evidence type="ECO:0000256" key="8">
    <source>
        <dbReference type="ARBA" id="ARBA00022989"/>
    </source>
</evidence>
<evidence type="ECO:0000256" key="9">
    <source>
        <dbReference type="ARBA" id="ARBA00023136"/>
    </source>
</evidence>
<dbReference type="PANTHER" id="PTHR33446">
    <property type="entry name" value="PROTEIN TONB-RELATED"/>
    <property type="match status" value="1"/>
</dbReference>
<keyword evidence="3" id="KW-0813">Transport</keyword>
<dbReference type="GO" id="GO:0015031">
    <property type="term" value="P:protein transport"/>
    <property type="evidence" value="ECO:0007669"/>
    <property type="project" value="UniProtKB-KW"/>
</dbReference>
<dbReference type="Pfam" id="PF03544">
    <property type="entry name" value="TonB_C"/>
    <property type="match status" value="2"/>
</dbReference>
<dbReference type="InterPro" id="IPR006260">
    <property type="entry name" value="TonB/TolA_C"/>
</dbReference>
<feature type="domain" description="TonB C-terminal" evidence="11">
    <location>
        <begin position="4"/>
        <end position="100"/>
    </location>
</feature>
<dbReference type="GO" id="GO:0055085">
    <property type="term" value="P:transmembrane transport"/>
    <property type="evidence" value="ECO:0007669"/>
    <property type="project" value="InterPro"/>
</dbReference>
<comment type="similarity">
    <text evidence="2">Belongs to the TonB family.</text>
</comment>
<dbReference type="EMBL" id="LROM01000103">
    <property type="protein sequence ID" value="OEZ97007.1"/>
    <property type="molecule type" value="Genomic_DNA"/>
</dbReference>
<evidence type="ECO:0000256" key="2">
    <source>
        <dbReference type="ARBA" id="ARBA00006555"/>
    </source>
</evidence>
<dbReference type="SUPFAM" id="SSF81901">
    <property type="entry name" value="HCP-like"/>
    <property type="match status" value="2"/>
</dbReference>
<dbReference type="InterPro" id="IPR006597">
    <property type="entry name" value="Sel1-like"/>
</dbReference>
<proteinExistence type="inferred from homology"/>
<dbReference type="SMART" id="SM00671">
    <property type="entry name" value="SEL1"/>
    <property type="match status" value="5"/>
</dbReference>
<dbReference type="PROSITE" id="PS52015">
    <property type="entry name" value="TONB_CTD"/>
    <property type="match status" value="2"/>
</dbReference>
<keyword evidence="4" id="KW-1003">Cell membrane</keyword>
<dbReference type="Pfam" id="PF08238">
    <property type="entry name" value="Sel1"/>
    <property type="match status" value="5"/>
</dbReference>
<keyword evidence="5" id="KW-0997">Cell inner membrane</keyword>
<keyword evidence="8" id="KW-1133">Transmembrane helix</keyword>
<accession>A0A1E7WF85</accession>
<feature type="domain" description="TonB C-terminal" evidence="11">
    <location>
        <begin position="339"/>
        <end position="430"/>
    </location>
</feature>
<dbReference type="Gene3D" id="3.30.1150.10">
    <property type="match status" value="2"/>
</dbReference>
<reference evidence="13" key="1">
    <citation type="journal article" date="2016" name="Front. Microbiol.">
        <title>Molecular Keys to the Janthinobacterium and Duganella spp. Interaction with the Plant Pathogen Fusarium graminearum.</title>
        <authorList>
            <person name="Haack F.S."/>
            <person name="Poehlein A."/>
            <person name="Kroger C."/>
            <person name="Voigt C.A."/>
            <person name="Piepenbring M."/>
            <person name="Bode H.B."/>
            <person name="Daniel R."/>
            <person name="Schafer W."/>
            <person name="Streit W.R."/>
        </authorList>
    </citation>
    <scope>NUCLEOTIDE SEQUENCE [LARGE SCALE GENOMIC DNA]</scope>
    <source>
        <strain evidence="13">T54</strain>
    </source>
</reference>
<keyword evidence="13" id="KW-1185">Reference proteome</keyword>